<protein>
    <submittedName>
        <fullName evidence="2">GroES-like protein</fullName>
    </submittedName>
</protein>
<dbReference type="InterPro" id="IPR013154">
    <property type="entry name" value="ADH-like_N"/>
</dbReference>
<dbReference type="PANTHER" id="PTHR45348:SF2">
    <property type="entry name" value="ZINC-TYPE ALCOHOL DEHYDROGENASE-LIKE PROTEIN C2E1P3.01"/>
    <property type="match status" value="1"/>
</dbReference>
<dbReference type="STRING" id="5364.A0A5C3N5T9"/>
<dbReference type="Gene3D" id="3.40.50.720">
    <property type="entry name" value="NAD(P)-binding Rossmann-like Domain"/>
    <property type="match status" value="1"/>
</dbReference>
<dbReference type="SUPFAM" id="SSF50129">
    <property type="entry name" value="GroES-like"/>
    <property type="match status" value="1"/>
</dbReference>
<dbReference type="EMBL" id="ML213509">
    <property type="protein sequence ID" value="TFK52217.1"/>
    <property type="molecule type" value="Genomic_DNA"/>
</dbReference>
<dbReference type="SMART" id="SM00829">
    <property type="entry name" value="PKS_ER"/>
    <property type="match status" value="1"/>
</dbReference>
<dbReference type="PANTHER" id="PTHR45348">
    <property type="entry name" value="HYPOTHETICAL OXIDOREDUCTASE (EUROFUNG)"/>
    <property type="match status" value="1"/>
</dbReference>
<evidence type="ECO:0000313" key="2">
    <source>
        <dbReference type="EMBL" id="TFK52217.1"/>
    </source>
</evidence>
<dbReference type="GO" id="GO:0016651">
    <property type="term" value="F:oxidoreductase activity, acting on NAD(P)H"/>
    <property type="evidence" value="ECO:0007669"/>
    <property type="project" value="InterPro"/>
</dbReference>
<dbReference type="AlphaFoldDB" id="A0A5C3N5T9"/>
<keyword evidence="3" id="KW-1185">Reference proteome</keyword>
<dbReference type="OrthoDB" id="3233595at2759"/>
<dbReference type="Pfam" id="PF08240">
    <property type="entry name" value="ADH_N"/>
    <property type="match status" value="1"/>
</dbReference>
<evidence type="ECO:0000259" key="1">
    <source>
        <dbReference type="SMART" id="SM00829"/>
    </source>
</evidence>
<dbReference type="InterPro" id="IPR036291">
    <property type="entry name" value="NAD(P)-bd_dom_sf"/>
</dbReference>
<dbReference type="InterPro" id="IPR011032">
    <property type="entry name" value="GroES-like_sf"/>
</dbReference>
<dbReference type="InterPro" id="IPR020843">
    <property type="entry name" value="ER"/>
</dbReference>
<gene>
    <name evidence="2" type="ORF">OE88DRAFT_1628304</name>
</gene>
<dbReference type="InterPro" id="IPR047122">
    <property type="entry name" value="Trans-enoyl_RdTase-like"/>
</dbReference>
<accession>A0A5C3N5T9</accession>
<dbReference type="SUPFAM" id="SSF51735">
    <property type="entry name" value="NAD(P)-binding Rossmann-fold domains"/>
    <property type="match status" value="1"/>
</dbReference>
<dbReference type="CDD" id="cd08249">
    <property type="entry name" value="enoyl_reductase_like"/>
    <property type="match status" value="1"/>
</dbReference>
<dbReference type="Gene3D" id="3.90.180.10">
    <property type="entry name" value="Medium-chain alcohol dehydrogenases, catalytic domain"/>
    <property type="match status" value="1"/>
</dbReference>
<dbReference type="Pfam" id="PF00107">
    <property type="entry name" value="ADH_zinc_N"/>
    <property type="match status" value="1"/>
</dbReference>
<name>A0A5C3N5T9_9AGAM</name>
<sequence>MAPTQQKALFLEAKHGAFAVRTRPVPSPKAGELLIRVDAASLNPLDWKIQKYGLYIDTFPAILGMDLSGTVEEVGEGVTGFAKGDKVFSPGQFSNDYAAYQQYALINPAFTVKIPSNLSLDEAATLPTCVATAAFGLYASINESAPGGTGLTAPWDGGRGKYAGKAILILGGASSVGQHVIEFAKLSGFSPIITTASPSSEGLVKSLGATHVIDRKLSPADLKSAVSAVAASPFEVVYDTIALLDTQQIAYEHLAPGGTLVLTLPPMVKIDESKKQRVFQVHGSPHFPSYREAGEQLYAAFPQLLESGDIKPNPVKVLPNGLEGIIEGLKVLEKGVSGVKFVARPQETA</sequence>
<dbReference type="InterPro" id="IPR013149">
    <property type="entry name" value="ADH-like_C"/>
</dbReference>
<dbReference type="Proteomes" id="UP000305948">
    <property type="component" value="Unassembled WGS sequence"/>
</dbReference>
<reference evidence="2 3" key="1">
    <citation type="journal article" date="2019" name="Nat. Ecol. Evol.">
        <title>Megaphylogeny resolves global patterns of mushroom evolution.</title>
        <authorList>
            <person name="Varga T."/>
            <person name="Krizsan K."/>
            <person name="Foldi C."/>
            <person name="Dima B."/>
            <person name="Sanchez-Garcia M."/>
            <person name="Sanchez-Ramirez S."/>
            <person name="Szollosi G.J."/>
            <person name="Szarkandi J.G."/>
            <person name="Papp V."/>
            <person name="Albert L."/>
            <person name="Andreopoulos W."/>
            <person name="Angelini C."/>
            <person name="Antonin V."/>
            <person name="Barry K.W."/>
            <person name="Bougher N.L."/>
            <person name="Buchanan P."/>
            <person name="Buyck B."/>
            <person name="Bense V."/>
            <person name="Catcheside P."/>
            <person name="Chovatia M."/>
            <person name="Cooper J."/>
            <person name="Damon W."/>
            <person name="Desjardin D."/>
            <person name="Finy P."/>
            <person name="Geml J."/>
            <person name="Haridas S."/>
            <person name="Hughes K."/>
            <person name="Justo A."/>
            <person name="Karasinski D."/>
            <person name="Kautmanova I."/>
            <person name="Kiss B."/>
            <person name="Kocsube S."/>
            <person name="Kotiranta H."/>
            <person name="LaButti K.M."/>
            <person name="Lechner B.E."/>
            <person name="Liimatainen K."/>
            <person name="Lipzen A."/>
            <person name="Lukacs Z."/>
            <person name="Mihaltcheva S."/>
            <person name="Morgado L.N."/>
            <person name="Niskanen T."/>
            <person name="Noordeloos M.E."/>
            <person name="Ohm R.A."/>
            <person name="Ortiz-Santana B."/>
            <person name="Ovrebo C."/>
            <person name="Racz N."/>
            <person name="Riley R."/>
            <person name="Savchenko A."/>
            <person name="Shiryaev A."/>
            <person name="Soop K."/>
            <person name="Spirin V."/>
            <person name="Szebenyi C."/>
            <person name="Tomsovsky M."/>
            <person name="Tulloss R.E."/>
            <person name="Uehling J."/>
            <person name="Grigoriev I.V."/>
            <person name="Vagvolgyi C."/>
            <person name="Papp T."/>
            <person name="Martin F.M."/>
            <person name="Miettinen O."/>
            <person name="Hibbett D.S."/>
            <person name="Nagy L.G."/>
        </authorList>
    </citation>
    <scope>NUCLEOTIDE SEQUENCE [LARGE SCALE GENOMIC DNA]</scope>
    <source>
        <strain evidence="2 3">OMC1185</strain>
    </source>
</reference>
<feature type="domain" description="Enoyl reductase (ER)" evidence="1">
    <location>
        <begin position="16"/>
        <end position="343"/>
    </location>
</feature>
<organism evidence="2 3">
    <name type="scientific">Heliocybe sulcata</name>
    <dbReference type="NCBI Taxonomy" id="5364"/>
    <lineage>
        <taxon>Eukaryota</taxon>
        <taxon>Fungi</taxon>
        <taxon>Dikarya</taxon>
        <taxon>Basidiomycota</taxon>
        <taxon>Agaricomycotina</taxon>
        <taxon>Agaricomycetes</taxon>
        <taxon>Gloeophyllales</taxon>
        <taxon>Gloeophyllaceae</taxon>
        <taxon>Heliocybe</taxon>
    </lineage>
</organism>
<proteinExistence type="predicted"/>
<evidence type="ECO:0000313" key="3">
    <source>
        <dbReference type="Proteomes" id="UP000305948"/>
    </source>
</evidence>